<evidence type="ECO:0000313" key="1">
    <source>
        <dbReference type="EMBL" id="KPA40467.1"/>
    </source>
</evidence>
<organism evidence="1 2">
    <name type="scientific">Fusarium langsethiae</name>
    <dbReference type="NCBI Taxonomy" id="179993"/>
    <lineage>
        <taxon>Eukaryota</taxon>
        <taxon>Fungi</taxon>
        <taxon>Dikarya</taxon>
        <taxon>Ascomycota</taxon>
        <taxon>Pezizomycotina</taxon>
        <taxon>Sordariomycetes</taxon>
        <taxon>Hypocreomycetidae</taxon>
        <taxon>Hypocreales</taxon>
        <taxon>Nectriaceae</taxon>
        <taxon>Fusarium</taxon>
    </lineage>
</organism>
<gene>
    <name evidence="1" type="ORF">FLAG1_06673</name>
</gene>
<accession>A0A0N0DE11</accession>
<sequence>MATSYSSSIIQQLSRTEESEFKGMIRHVPNQTLPSITPIFNQPRVYASSLGQLDLLAAELLLSVLDLLDFQSLSRLSRVSLLGKNIVEDLPVYSEMVQHAPETLVALGQTRLLGHHTATLLHSTLRQSKCVSCFAFGGFLFLPACERVCFECLYENQSLRMTSPALAKQCFSLTDDDLGRIPIMHSVPGTFGLRFQFVHKQVEYLVSVKQAKKLALEIHGSAEELAKLRPTFYPGRVSMKDAAIFRHFHEASLDSPGCDLSRLPRKAEVVEDDFGGMASIRFPYLSDTGAEKGVLCKGCLVTYSHYMQGILPPHTFSQIVPADVGPYRPLLALLARLWSSEGFIEHVHECYGARSILGL</sequence>
<evidence type="ECO:0008006" key="3">
    <source>
        <dbReference type="Google" id="ProtNLM"/>
    </source>
</evidence>
<keyword evidence="2" id="KW-1185">Reference proteome</keyword>
<comment type="caution">
    <text evidence="1">The sequence shown here is derived from an EMBL/GenBank/DDBJ whole genome shotgun (WGS) entry which is preliminary data.</text>
</comment>
<proteinExistence type="predicted"/>
<name>A0A0N0DE11_FUSLA</name>
<dbReference type="AlphaFoldDB" id="A0A0N0DE11"/>
<evidence type="ECO:0000313" key="2">
    <source>
        <dbReference type="Proteomes" id="UP000037904"/>
    </source>
</evidence>
<dbReference type="Proteomes" id="UP000037904">
    <property type="component" value="Unassembled WGS sequence"/>
</dbReference>
<dbReference type="EMBL" id="JXCE01000135">
    <property type="protein sequence ID" value="KPA40467.1"/>
    <property type="molecule type" value="Genomic_DNA"/>
</dbReference>
<dbReference type="OrthoDB" id="2687876at2759"/>
<protein>
    <recommendedName>
        <fullName evidence="3">F-box domain-containing protein</fullName>
    </recommendedName>
</protein>
<reference evidence="1 2" key="1">
    <citation type="submission" date="2015-04" db="EMBL/GenBank/DDBJ databases">
        <title>The draft genome sequence of Fusarium langsethiae, a T-2/HT-2 mycotoxin producer.</title>
        <authorList>
            <person name="Lysoe E."/>
            <person name="Divon H.H."/>
            <person name="Terzi V."/>
            <person name="Orru L."/>
            <person name="Lamontanara A."/>
            <person name="Kolseth A.-K."/>
            <person name="Frandsen R.J."/>
            <person name="Nielsen K."/>
            <person name="Thrane U."/>
        </authorList>
    </citation>
    <scope>NUCLEOTIDE SEQUENCE [LARGE SCALE GENOMIC DNA]</scope>
    <source>
        <strain evidence="1 2">Fl201059</strain>
    </source>
</reference>